<dbReference type="GO" id="GO:0005737">
    <property type="term" value="C:cytoplasm"/>
    <property type="evidence" value="ECO:0007669"/>
    <property type="project" value="UniProtKB-SubCell"/>
</dbReference>
<keyword evidence="3" id="KW-0963">Cytoplasm</keyword>
<feature type="binding site" evidence="3 4">
    <location>
        <position position="134"/>
    </location>
    <ligand>
        <name>Zn(2+)</name>
        <dbReference type="ChEBI" id="CHEBI:29105"/>
    </ligand>
</feature>
<dbReference type="KEGG" id="azq:G3580_19525"/>
<feature type="binding site" evidence="3">
    <location>
        <begin position="199"/>
        <end position="201"/>
    </location>
    <ligand>
        <name>NAD(+)</name>
        <dbReference type="ChEBI" id="CHEBI:57540"/>
    </ligand>
</feature>
<dbReference type="NCBIfam" id="NF001753">
    <property type="entry name" value="PRK00481.1-3"/>
    <property type="match status" value="1"/>
</dbReference>
<dbReference type="PANTHER" id="PTHR11085:SF10">
    <property type="entry name" value="NAD-DEPENDENT PROTEIN DEACYLASE SIRTUIN-5, MITOCHONDRIAL-RELATED"/>
    <property type="match status" value="1"/>
</dbReference>
<feature type="binding site" evidence="3">
    <location>
        <begin position="225"/>
        <end position="227"/>
    </location>
    <ligand>
        <name>NAD(+)</name>
        <dbReference type="ChEBI" id="CHEBI:57540"/>
    </ligand>
</feature>
<dbReference type="GO" id="GO:0017136">
    <property type="term" value="F:histone deacetylase activity, NAD-dependent"/>
    <property type="evidence" value="ECO:0007669"/>
    <property type="project" value="TreeGrafter"/>
</dbReference>
<comment type="subcellular location">
    <subcellularLocation>
        <location evidence="3">Cytoplasm</location>
    </subcellularLocation>
</comment>
<proteinExistence type="inferred from homology"/>
<dbReference type="InterPro" id="IPR003000">
    <property type="entry name" value="Sirtuin"/>
</dbReference>
<dbReference type="PROSITE" id="PS50305">
    <property type="entry name" value="SIRTUIN"/>
    <property type="match status" value="1"/>
</dbReference>
<feature type="binding site" evidence="3">
    <location>
        <begin position="105"/>
        <end position="108"/>
    </location>
    <ligand>
        <name>NAD(+)</name>
        <dbReference type="ChEBI" id="CHEBI:57540"/>
    </ligand>
</feature>
<dbReference type="PANTHER" id="PTHR11085">
    <property type="entry name" value="NAD-DEPENDENT PROTEIN DEACYLASE SIRTUIN-5, MITOCHONDRIAL-RELATED"/>
    <property type="match status" value="1"/>
</dbReference>
<dbReference type="SUPFAM" id="SSF52467">
    <property type="entry name" value="DHS-like NAD/FAD-binding domain"/>
    <property type="match status" value="1"/>
</dbReference>
<dbReference type="GO" id="GO:0036054">
    <property type="term" value="F:protein-malonyllysine demalonylase activity"/>
    <property type="evidence" value="ECO:0007669"/>
    <property type="project" value="InterPro"/>
</dbReference>
<keyword evidence="2 3" id="KW-0520">NAD</keyword>
<gene>
    <name evidence="3" type="primary">cobB</name>
    <name evidence="6" type="ORF">G3580_19525</name>
</gene>
<dbReference type="EC" id="2.3.1.286" evidence="3"/>
<reference evidence="6 7" key="1">
    <citation type="submission" date="2020-02" db="EMBL/GenBank/DDBJ databases">
        <title>Nitrogenibacter mangrovi gen. nov., sp. nov. isolated from mangrove sediment, a denitrifying betaproteobacterium.</title>
        <authorList>
            <person name="Liao H."/>
            <person name="Tian Y."/>
        </authorList>
    </citation>
    <scope>NUCLEOTIDE SEQUENCE [LARGE SCALE GENOMIC DNA]</scope>
    <source>
        <strain evidence="6 7">M9-3-2</strain>
    </source>
</reference>
<keyword evidence="3 4" id="KW-0479">Metal-binding</keyword>
<evidence type="ECO:0000256" key="1">
    <source>
        <dbReference type="ARBA" id="ARBA00022679"/>
    </source>
</evidence>
<organism evidence="6 7">
    <name type="scientific">Nitrogeniibacter mangrovi</name>
    <dbReference type="NCBI Taxonomy" id="2016596"/>
    <lineage>
        <taxon>Bacteria</taxon>
        <taxon>Pseudomonadati</taxon>
        <taxon>Pseudomonadota</taxon>
        <taxon>Betaproteobacteria</taxon>
        <taxon>Rhodocyclales</taxon>
        <taxon>Zoogloeaceae</taxon>
        <taxon>Nitrogeniibacter</taxon>
    </lineage>
</organism>
<sequence length="263" mass="28069">MTADLLLPDRLLTALREARHVTVFTGAGVSAESGVPTFRDAHTGLWARFDPAALATPEAFAADPALVWGWYEWRRARVMRAAPNPAHRAIAALARHVPALSVITQNVDDLHERAGSTGVAHLHGRLMQPRCSVCGQPWRYPPGMPDEPAAGRRVTPPDCPRCAGPIRPGVVWFGEPLPADEWQRAMAATAGCDLFITVGTSALVYPAAQLPQVAAEQGARVLQLNPQPTALDTIADWNLLGPAGTLLPALVHAAFGEAFPDTA</sequence>
<comment type="catalytic activity">
    <reaction evidence="3">
        <text>N(6)-acetyl-L-lysyl-[protein] + NAD(+) + H2O = 2''-O-acetyl-ADP-D-ribose + nicotinamide + L-lysyl-[protein]</text>
        <dbReference type="Rhea" id="RHEA:43636"/>
        <dbReference type="Rhea" id="RHEA-COMP:9752"/>
        <dbReference type="Rhea" id="RHEA-COMP:10731"/>
        <dbReference type="ChEBI" id="CHEBI:15377"/>
        <dbReference type="ChEBI" id="CHEBI:17154"/>
        <dbReference type="ChEBI" id="CHEBI:29969"/>
        <dbReference type="ChEBI" id="CHEBI:57540"/>
        <dbReference type="ChEBI" id="CHEBI:61930"/>
        <dbReference type="ChEBI" id="CHEBI:83767"/>
        <dbReference type="EC" id="2.3.1.286"/>
    </reaction>
</comment>
<dbReference type="Pfam" id="PF02146">
    <property type="entry name" value="SIR2"/>
    <property type="match status" value="1"/>
</dbReference>
<dbReference type="InterPro" id="IPR026591">
    <property type="entry name" value="Sirtuin_cat_small_dom_sf"/>
</dbReference>
<comment type="domain">
    <text evidence="3">2 residues (Tyr-71 and Arg-74) present in a large hydrophobic pocket are probably involved in substrate specificity. They are important for desuccinylation activity, but dispensable for deacetylation activity.</text>
</comment>
<feature type="binding site" evidence="3 4">
    <location>
        <position position="131"/>
    </location>
    <ligand>
        <name>Zn(2+)</name>
        <dbReference type="ChEBI" id="CHEBI:29105"/>
    </ligand>
</feature>
<dbReference type="InterPro" id="IPR026590">
    <property type="entry name" value="Ssirtuin_cat_dom"/>
</dbReference>
<evidence type="ECO:0000256" key="2">
    <source>
        <dbReference type="ARBA" id="ARBA00023027"/>
    </source>
</evidence>
<dbReference type="CDD" id="cd01412">
    <property type="entry name" value="SIRT5_Af1_CobB"/>
    <property type="match status" value="1"/>
</dbReference>
<evidence type="ECO:0000256" key="3">
    <source>
        <dbReference type="HAMAP-Rule" id="MF_01121"/>
    </source>
</evidence>
<comment type="caution">
    <text evidence="3">Lacks conserved residue(s) required for the propagation of feature annotation.</text>
</comment>
<feature type="binding site" evidence="3">
    <location>
        <position position="243"/>
    </location>
    <ligand>
        <name>NAD(+)</name>
        <dbReference type="ChEBI" id="CHEBI:57540"/>
    </ligand>
</feature>
<evidence type="ECO:0000256" key="4">
    <source>
        <dbReference type="PROSITE-ProRule" id="PRU00236"/>
    </source>
</evidence>
<feature type="binding site" evidence="3 4">
    <location>
        <position position="162"/>
    </location>
    <ligand>
        <name>Zn(2+)</name>
        <dbReference type="ChEBI" id="CHEBI:29105"/>
    </ligand>
</feature>
<evidence type="ECO:0000259" key="5">
    <source>
        <dbReference type="PROSITE" id="PS50305"/>
    </source>
</evidence>
<dbReference type="HAMAP" id="MF_01121">
    <property type="entry name" value="Sirtuin_ClassIII"/>
    <property type="match status" value="1"/>
</dbReference>
<comment type="catalytic activity">
    <reaction evidence="3">
        <text>N(6)-succinyl-L-lysyl-[protein] + NAD(+) + H2O = 2''-O-succinyl-ADP-D-ribose + nicotinamide + L-lysyl-[protein]</text>
        <dbReference type="Rhea" id="RHEA:47668"/>
        <dbReference type="Rhea" id="RHEA-COMP:9752"/>
        <dbReference type="Rhea" id="RHEA-COMP:11877"/>
        <dbReference type="ChEBI" id="CHEBI:15377"/>
        <dbReference type="ChEBI" id="CHEBI:17154"/>
        <dbReference type="ChEBI" id="CHEBI:29969"/>
        <dbReference type="ChEBI" id="CHEBI:57540"/>
        <dbReference type="ChEBI" id="CHEBI:87830"/>
        <dbReference type="ChEBI" id="CHEBI:87832"/>
    </reaction>
</comment>
<accession>A0A6C1B8A5</accession>
<dbReference type="RefSeq" id="WP_173768396.1">
    <property type="nucleotide sequence ID" value="NZ_CP048836.1"/>
</dbReference>
<feature type="binding site" evidence="3">
    <location>
        <position position="74"/>
    </location>
    <ligand>
        <name>substrate</name>
    </ligand>
</feature>
<dbReference type="InterPro" id="IPR050134">
    <property type="entry name" value="NAD-dep_sirtuin_deacylases"/>
</dbReference>
<dbReference type="EMBL" id="CP048836">
    <property type="protein sequence ID" value="QID19613.1"/>
    <property type="molecule type" value="Genomic_DNA"/>
</dbReference>
<dbReference type="Gene3D" id="3.30.1600.10">
    <property type="entry name" value="SIR2/SIRT2 'Small Domain"/>
    <property type="match status" value="1"/>
</dbReference>
<dbReference type="Proteomes" id="UP000501991">
    <property type="component" value="Chromosome"/>
</dbReference>
<comment type="function">
    <text evidence="3">NAD-dependent lysine deacetylase and desuccinylase that specifically removes acetyl and succinyl groups on target proteins. Modulates the activities of several proteins which are inactive in their acylated form.</text>
</comment>
<feature type="binding site" evidence="3">
    <location>
        <position position="71"/>
    </location>
    <ligand>
        <name>substrate</name>
    </ligand>
</feature>
<evidence type="ECO:0000313" key="7">
    <source>
        <dbReference type="Proteomes" id="UP000501991"/>
    </source>
</evidence>
<comment type="cofactor">
    <cofactor evidence="3">
        <name>Zn(2+)</name>
        <dbReference type="ChEBI" id="CHEBI:29105"/>
    </cofactor>
    <text evidence="3">Binds 1 zinc ion per subunit.</text>
</comment>
<dbReference type="InterPro" id="IPR029035">
    <property type="entry name" value="DHS-like_NAD/FAD-binding_dom"/>
</dbReference>
<feature type="binding site" evidence="3 4">
    <location>
        <position position="159"/>
    </location>
    <ligand>
        <name>Zn(2+)</name>
        <dbReference type="ChEBI" id="CHEBI:29105"/>
    </ligand>
</feature>
<name>A0A6C1B8A5_9RHOO</name>
<dbReference type="GO" id="GO:0008270">
    <property type="term" value="F:zinc ion binding"/>
    <property type="evidence" value="ECO:0007669"/>
    <property type="project" value="UniProtKB-UniRule"/>
</dbReference>
<feature type="active site" description="Proton acceptor" evidence="3 4">
    <location>
        <position position="123"/>
    </location>
</feature>
<dbReference type="GO" id="GO:0070403">
    <property type="term" value="F:NAD+ binding"/>
    <property type="evidence" value="ECO:0007669"/>
    <property type="project" value="UniProtKB-UniRule"/>
</dbReference>
<dbReference type="GO" id="GO:0036055">
    <property type="term" value="F:protein-succinyllysine desuccinylase activity"/>
    <property type="evidence" value="ECO:0007669"/>
    <property type="project" value="UniProtKB-UniRule"/>
</dbReference>
<dbReference type="AlphaFoldDB" id="A0A6C1B8A5"/>
<keyword evidence="7" id="KW-1185">Reference proteome</keyword>
<comment type="similarity">
    <text evidence="3">Belongs to the sirtuin family. Class III subfamily.</text>
</comment>
<keyword evidence="1" id="KW-0808">Transferase</keyword>
<protein>
    <recommendedName>
        <fullName evidence="3">NAD-dependent protein deacylase</fullName>
        <ecNumber evidence="3">2.3.1.286</ecNumber>
    </recommendedName>
    <alternativeName>
        <fullName evidence="3">Regulatory protein SIR2 homolog</fullName>
    </alternativeName>
</protein>
<feature type="domain" description="Deacetylase sirtuin-type" evidence="5">
    <location>
        <begin position="1"/>
        <end position="263"/>
    </location>
</feature>
<evidence type="ECO:0000313" key="6">
    <source>
        <dbReference type="EMBL" id="QID19613.1"/>
    </source>
</evidence>
<dbReference type="InterPro" id="IPR027546">
    <property type="entry name" value="Sirtuin_class_III"/>
</dbReference>
<keyword evidence="3 4" id="KW-0862">Zinc</keyword>
<dbReference type="Gene3D" id="3.40.50.1220">
    <property type="entry name" value="TPP-binding domain"/>
    <property type="match status" value="1"/>
</dbReference>